<dbReference type="Proteomes" id="UP000827721">
    <property type="component" value="Unassembled WGS sequence"/>
</dbReference>
<feature type="domain" description="Chaperone DnaJ C-terminal" evidence="2">
    <location>
        <begin position="274"/>
        <end position="355"/>
    </location>
</feature>
<feature type="compositionally biased region" description="Basic and acidic residues" evidence="1">
    <location>
        <begin position="96"/>
        <end position="107"/>
    </location>
</feature>
<dbReference type="SUPFAM" id="SSF49493">
    <property type="entry name" value="HSP40/DnaJ peptide-binding domain"/>
    <property type="match status" value="1"/>
</dbReference>
<comment type="caution">
    <text evidence="3">The sequence shown here is derived from an EMBL/GenBank/DDBJ whole genome shotgun (WGS) entry which is preliminary data.</text>
</comment>
<feature type="region of interest" description="Disordered" evidence="1">
    <location>
        <begin position="383"/>
        <end position="406"/>
    </location>
</feature>
<dbReference type="PANTHER" id="PTHR43096">
    <property type="entry name" value="DNAJ HOMOLOG 1, MITOCHONDRIAL-RELATED"/>
    <property type="match status" value="1"/>
</dbReference>
<name>A0ABQ8HTX3_9ROSI</name>
<evidence type="ECO:0000313" key="3">
    <source>
        <dbReference type="EMBL" id="KAH7567702.1"/>
    </source>
</evidence>
<gene>
    <name evidence="3" type="ORF">JRO89_XS07G0124800</name>
</gene>
<evidence type="ECO:0000259" key="2">
    <source>
        <dbReference type="Pfam" id="PF01556"/>
    </source>
</evidence>
<reference evidence="3 4" key="1">
    <citation type="submission" date="2021-02" db="EMBL/GenBank/DDBJ databases">
        <title>Plant Genome Project.</title>
        <authorList>
            <person name="Zhang R.-G."/>
        </authorList>
    </citation>
    <scope>NUCLEOTIDE SEQUENCE [LARGE SCALE GENOMIC DNA]</scope>
    <source>
        <tissue evidence="3">Leaves</tissue>
    </source>
</reference>
<evidence type="ECO:0000256" key="1">
    <source>
        <dbReference type="SAM" id="MobiDB-lite"/>
    </source>
</evidence>
<feature type="compositionally biased region" description="Polar residues" evidence="1">
    <location>
        <begin position="81"/>
        <end position="94"/>
    </location>
</feature>
<feature type="compositionally biased region" description="Low complexity" evidence="1">
    <location>
        <begin position="40"/>
        <end position="53"/>
    </location>
</feature>
<dbReference type="Pfam" id="PF01556">
    <property type="entry name" value="DnaJ_C"/>
    <property type="match status" value="1"/>
</dbReference>
<dbReference type="InterPro" id="IPR008971">
    <property type="entry name" value="HSP40/DnaJ_pept-bd"/>
</dbReference>
<feature type="compositionally biased region" description="Low complexity" evidence="1">
    <location>
        <begin position="190"/>
        <end position="205"/>
    </location>
</feature>
<keyword evidence="4" id="KW-1185">Reference proteome</keyword>
<dbReference type="PANTHER" id="PTHR43096:SF36">
    <property type="entry name" value="CHAPERONE PROTEIN DNAJ 1, MITOCHONDRIAL"/>
    <property type="match status" value="1"/>
</dbReference>
<dbReference type="Gene3D" id="2.60.260.20">
    <property type="entry name" value="Urease metallochaperone UreE, N-terminal domain"/>
    <property type="match status" value="1"/>
</dbReference>
<protein>
    <recommendedName>
        <fullName evidence="2">Chaperone DnaJ C-terminal domain-containing protein</fullName>
    </recommendedName>
</protein>
<proteinExistence type="predicted"/>
<feature type="region of interest" description="Disordered" evidence="1">
    <location>
        <begin position="190"/>
        <end position="212"/>
    </location>
</feature>
<dbReference type="EMBL" id="JAFEMO010000007">
    <property type="protein sequence ID" value="KAH7567702.1"/>
    <property type="molecule type" value="Genomic_DNA"/>
</dbReference>
<sequence length="471" mass="50932">MEATEDTVIEDITKLASGSWMRAKSLVKNRSPWTNRRVSDITTTNQNTSNQIDKGSRDGARQLHASSSTLLSNKEGHEIGRQTSGSLGTETVEQTHPGEDGTPRIAHDSVMLGAGSDREHTPLNTELERKNKGHNSQPLQQSSNMPFGEIADPVKKENFHGKGSNLNHMGHEGNIGLLMSNDELDIESAQAATSTSHSSSNNNMHVHTKGKKGGWKRLAHDIHKVDTIGLSEVLLRKRLVVGGVDKEEAGEKKLKLEEVGNVAILRPANGRGDVAEDPVFTRDGADVYVDSNISFTQAILGGKVDVPTLSGKVQVNIPKGVQPGQLLLLRGKGLPKHGFFLDYGDQYVRFRVNFPTSGAHAKVTLVPDGTSIAICPKGRLESNSLNSREGRDLAPASSGGDQGHGIHQVTTSQSILAPDTLNDHQRAILEEFAKEEINNVNSSSAEGNCHTSDCDEDCEMDNRLYEQLSTG</sequence>
<evidence type="ECO:0000313" key="4">
    <source>
        <dbReference type="Proteomes" id="UP000827721"/>
    </source>
</evidence>
<dbReference type="InterPro" id="IPR002939">
    <property type="entry name" value="DnaJ_C"/>
</dbReference>
<feature type="region of interest" description="Disordered" evidence="1">
    <location>
        <begin position="37"/>
        <end position="107"/>
    </location>
</feature>
<accession>A0ABQ8HTX3</accession>
<dbReference type="CDD" id="cd10747">
    <property type="entry name" value="DnaJ_C"/>
    <property type="match status" value="1"/>
</dbReference>
<organism evidence="3 4">
    <name type="scientific">Xanthoceras sorbifolium</name>
    <dbReference type="NCBI Taxonomy" id="99658"/>
    <lineage>
        <taxon>Eukaryota</taxon>
        <taxon>Viridiplantae</taxon>
        <taxon>Streptophyta</taxon>
        <taxon>Embryophyta</taxon>
        <taxon>Tracheophyta</taxon>
        <taxon>Spermatophyta</taxon>
        <taxon>Magnoliopsida</taxon>
        <taxon>eudicotyledons</taxon>
        <taxon>Gunneridae</taxon>
        <taxon>Pentapetalae</taxon>
        <taxon>rosids</taxon>
        <taxon>malvids</taxon>
        <taxon>Sapindales</taxon>
        <taxon>Sapindaceae</taxon>
        <taxon>Xanthoceroideae</taxon>
        <taxon>Xanthoceras</taxon>
    </lineage>
</organism>